<accession>A0ABX8ZK58</accession>
<organism evidence="1 2">
    <name type="scientific">Qipengyuania aurantiaca</name>
    <dbReference type="NCBI Taxonomy" id="2867233"/>
    <lineage>
        <taxon>Bacteria</taxon>
        <taxon>Pseudomonadati</taxon>
        <taxon>Pseudomonadota</taxon>
        <taxon>Alphaproteobacteria</taxon>
        <taxon>Sphingomonadales</taxon>
        <taxon>Erythrobacteraceae</taxon>
        <taxon>Qipengyuania</taxon>
    </lineage>
</organism>
<evidence type="ECO:0000313" key="1">
    <source>
        <dbReference type="EMBL" id="QZD89411.1"/>
    </source>
</evidence>
<gene>
    <name evidence="1" type="ORF">K3148_11390</name>
</gene>
<proteinExistence type="predicted"/>
<dbReference type="RefSeq" id="WP_221424894.1">
    <property type="nucleotide sequence ID" value="NZ_CP081295.1"/>
</dbReference>
<name>A0ABX8ZK58_9SPHN</name>
<sequence>MSVRFAPARCAARSPIARVLKRGTVTMAANDHEELKGFMSDTTKAALRHFAEYGLRAVPMAIRNAETAAAANQTEDYNHWLEICRSLDGAAARRIEANHQGADQRLIG</sequence>
<evidence type="ECO:0000313" key="2">
    <source>
        <dbReference type="Proteomes" id="UP000824281"/>
    </source>
</evidence>
<dbReference type="Proteomes" id="UP000824281">
    <property type="component" value="Chromosome"/>
</dbReference>
<protein>
    <submittedName>
        <fullName evidence="1">Uncharacterized protein</fullName>
    </submittedName>
</protein>
<keyword evidence="2" id="KW-1185">Reference proteome</keyword>
<reference evidence="1 2" key="1">
    <citation type="submission" date="2021-08" db="EMBL/GenBank/DDBJ databases">
        <title>Comparative Genomics Analysis of the Genus Qipengyuania Reveals Extensive Genetic Diversity and Metabolic Versatility, Including the Description of Fifteen Novel Species.</title>
        <authorList>
            <person name="Liu Y."/>
        </authorList>
    </citation>
    <scope>NUCLEOTIDE SEQUENCE [LARGE SCALE GENOMIC DNA]</scope>
    <source>
        <strain evidence="1 2">1NDH13</strain>
    </source>
</reference>
<dbReference type="EMBL" id="CP081295">
    <property type="protein sequence ID" value="QZD89411.1"/>
    <property type="molecule type" value="Genomic_DNA"/>
</dbReference>